<dbReference type="Pfam" id="PF17764">
    <property type="entry name" value="PriA_3primeBD"/>
    <property type="match status" value="1"/>
</dbReference>
<dbReference type="SMART" id="SM00487">
    <property type="entry name" value="DEXDc"/>
    <property type="match status" value="1"/>
</dbReference>
<dbReference type="InterPro" id="IPR011545">
    <property type="entry name" value="DEAD/DEAH_box_helicase_dom"/>
</dbReference>
<proteinExistence type="inferred from homology"/>
<dbReference type="GO" id="GO:0006302">
    <property type="term" value="P:double-strand break repair"/>
    <property type="evidence" value="ECO:0007669"/>
    <property type="project" value="InterPro"/>
</dbReference>
<dbReference type="InterPro" id="IPR027417">
    <property type="entry name" value="P-loop_NTPase"/>
</dbReference>
<feature type="domain" description="Helicase ATP-binding" evidence="13">
    <location>
        <begin position="213"/>
        <end position="379"/>
    </location>
</feature>
<keyword evidence="3" id="KW-0479">Metal-binding</keyword>
<dbReference type="Pfam" id="PF18074">
    <property type="entry name" value="PriA_C"/>
    <property type="match status" value="1"/>
</dbReference>
<reference evidence="14" key="1">
    <citation type="submission" date="2019-06" db="EMBL/GenBank/DDBJ databases">
        <authorList>
            <person name="Murdoch R.W."/>
            <person name="Fathepure B."/>
        </authorList>
    </citation>
    <scope>NUCLEOTIDE SEQUENCE</scope>
</reference>
<dbReference type="FunFam" id="3.40.50.300:FF:000489">
    <property type="entry name" value="Primosome assembly protein PriA"/>
    <property type="match status" value="1"/>
</dbReference>
<evidence type="ECO:0000313" key="14">
    <source>
        <dbReference type="EMBL" id="QEA04822.1"/>
    </source>
</evidence>
<dbReference type="PROSITE" id="PS51192">
    <property type="entry name" value="HELICASE_ATP_BIND_1"/>
    <property type="match status" value="1"/>
</dbReference>
<dbReference type="InterPro" id="IPR041222">
    <property type="entry name" value="PriA_3primeBD"/>
</dbReference>
<dbReference type="FunFam" id="3.40.1440.60:FF:000001">
    <property type="entry name" value="Primosomal protein N"/>
    <property type="match status" value="1"/>
</dbReference>
<organism evidence="14">
    <name type="scientific">uncultured organism</name>
    <dbReference type="NCBI Taxonomy" id="155900"/>
    <lineage>
        <taxon>unclassified sequences</taxon>
        <taxon>environmental samples</taxon>
    </lineage>
</organism>
<dbReference type="Pfam" id="PF00271">
    <property type="entry name" value="Helicase_C"/>
    <property type="match status" value="1"/>
</dbReference>
<dbReference type="CDD" id="cd17929">
    <property type="entry name" value="DEXHc_priA"/>
    <property type="match status" value="1"/>
</dbReference>
<protein>
    <recommendedName>
        <fullName evidence="11">DNA 3'-5' helicase</fullName>
        <ecNumber evidence="11">5.6.2.4</ecNumber>
    </recommendedName>
</protein>
<keyword evidence="6" id="KW-0347">Helicase</keyword>
<dbReference type="InterPro" id="IPR041236">
    <property type="entry name" value="PriA_C"/>
</dbReference>
<dbReference type="Pfam" id="PF18319">
    <property type="entry name" value="Zn_ribbon_PriA"/>
    <property type="match status" value="1"/>
</dbReference>
<keyword evidence="4" id="KW-0547">Nucleotide-binding</keyword>
<evidence type="ECO:0000259" key="13">
    <source>
        <dbReference type="PROSITE" id="PS51192"/>
    </source>
</evidence>
<keyword evidence="5 14" id="KW-0378">Hydrolase</keyword>
<evidence type="ECO:0000256" key="9">
    <source>
        <dbReference type="ARBA" id="ARBA00023125"/>
    </source>
</evidence>
<dbReference type="InterPro" id="IPR001650">
    <property type="entry name" value="Helicase_C-like"/>
</dbReference>
<dbReference type="PANTHER" id="PTHR30580:SF0">
    <property type="entry name" value="PRIMOSOMAL PROTEIN N"/>
    <property type="match status" value="1"/>
</dbReference>
<gene>
    <name evidence="14" type="primary">priA</name>
    <name evidence="14" type="ORF">KBTEX_01131</name>
</gene>
<keyword evidence="9" id="KW-0238">DNA-binding</keyword>
<dbReference type="InterPro" id="IPR005259">
    <property type="entry name" value="PriA"/>
</dbReference>
<dbReference type="GO" id="GO:0043138">
    <property type="term" value="F:3'-5' DNA helicase activity"/>
    <property type="evidence" value="ECO:0007669"/>
    <property type="project" value="UniProtKB-EC"/>
</dbReference>
<keyword evidence="8" id="KW-0067">ATP-binding</keyword>
<dbReference type="AlphaFoldDB" id="A0A5B8RBS3"/>
<dbReference type="EMBL" id="MN079089">
    <property type="protein sequence ID" value="QEA04822.1"/>
    <property type="molecule type" value="Genomic_DNA"/>
</dbReference>
<keyword evidence="1" id="KW-0639">Primosome</keyword>
<dbReference type="GO" id="GO:0006270">
    <property type="term" value="P:DNA replication initiation"/>
    <property type="evidence" value="ECO:0007669"/>
    <property type="project" value="TreeGrafter"/>
</dbReference>
<accession>A0A5B8RBS3</accession>
<evidence type="ECO:0000256" key="7">
    <source>
        <dbReference type="ARBA" id="ARBA00022833"/>
    </source>
</evidence>
<evidence type="ECO:0000256" key="8">
    <source>
        <dbReference type="ARBA" id="ARBA00022840"/>
    </source>
</evidence>
<dbReference type="GO" id="GO:0005524">
    <property type="term" value="F:ATP binding"/>
    <property type="evidence" value="ECO:0007669"/>
    <property type="project" value="UniProtKB-KW"/>
</dbReference>
<evidence type="ECO:0000256" key="4">
    <source>
        <dbReference type="ARBA" id="ARBA00022741"/>
    </source>
</evidence>
<evidence type="ECO:0000256" key="11">
    <source>
        <dbReference type="ARBA" id="ARBA00034808"/>
    </source>
</evidence>
<dbReference type="SMART" id="SM00490">
    <property type="entry name" value="HELICc"/>
    <property type="match status" value="1"/>
</dbReference>
<dbReference type="PANTHER" id="PTHR30580">
    <property type="entry name" value="PRIMOSOMAL PROTEIN N"/>
    <property type="match status" value="1"/>
</dbReference>
<name>A0A5B8RBS3_9ZZZZ</name>
<keyword evidence="10" id="KW-0413">Isomerase</keyword>
<dbReference type="GO" id="GO:0003677">
    <property type="term" value="F:DNA binding"/>
    <property type="evidence" value="ECO:0007669"/>
    <property type="project" value="UniProtKB-KW"/>
</dbReference>
<evidence type="ECO:0000256" key="6">
    <source>
        <dbReference type="ARBA" id="ARBA00022806"/>
    </source>
</evidence>
<dbReference type="InterPro" id="IPR042115">
    <property type="entry name" value="PriA_3primeBD_sf"/>
</dbReference>
<sequence length="731" mass="79667">MPEPPQIARVAVPGPLPEPLDYRITAAVPEPGARVRVPLGRRQVIGVVVATATHSELPTRRLRPLGELLDDTAVLPGELLELTLWAAGYYHHPVGEALTSALPVRLRHGQPAQYTRETVWRLTDTGRDTPPDTLAARAPRQAALLARLQSLGSLAAAHFPEAEGDWRGGLQRLVERGLARAGQVDTPGLIEGHDDGGDRPTLNDAQRDAVDAVRGAEGFAPLVVEGVTGSGKTEVYLHAIEAVLAAGRQALVIVPEIGLTPQLVDRFARRLAARIAVLHSGLAAGERLDGWLAARDGVADVIIGTRSAVFTPLARPGLILVDEEHDASLKQQDGFRYSARDLAVVRAQRLGLTVILGSATPSLETLHNMRLGRYRELRLPQRAGGAAMPRFRLLDVRGRPLRDGLSAPLIEQMRAHLDDDGQVLVFLNRRGFAPVLLCHECGWVSECERCDARLTYHRHDRRLHCHHCDHERPVPRACPDCGSVDLRPVGQGTERLAEAIEAAFPDTAMVRIDRDSTRRKGAFERQMAAAQRGEARILLGTQMLAKGHHLPAVTLVAVVDADQGLFSADFRAPERLAQLIIQVAGRAGRAERPGEVAIQTHHPEHPLLQLLVHAGYRRFAEDALLEREAAGLPPYTAMALLRAEAVDEAAPREFLDAARAAGPEGTRLELLGPVPAPMERRAGRVRAQLLVRAPSRRHLQAGLKRWLPGVAALPQARRVRWSIDVDPADML</sequence>
<dbReference type="GO" id="GO:0006269">
    <property type="term" value="P:DNA replication, synthesis of primer"/>
    <property type="evidence" value="ECO:0007669"/>
    <property type="project" value="UniProtKB-KW"/>
</dbReference>
<dbReference type="InterPro" id="IPR014001">
    <property type="entry name" value="Helicase_ATP-bd"/>
</dbReference>
<comment type="catalytic activity">
    <reaction evidence="12">
        <text>ATP + H2O = ADP + phosphate + H(+)</text>
        <dbReference type="Rhea" id="RHEA:13065"/>
        <dbReference type="ChEBI" id="CHEBI:15377"/>
        <dbReference type="ChEBI" id="CHEBI:15378"/>
        <dbReference type="ChEBI" id="CHEBI:30616"/>
        <dbReference type="ChEBI" id="CHEBI:43474"/>
        <dbReference type="ChEBI" id="CHEBI:456216"/>
        <dbReference type="EC" id="5.6.2.4"/>
    </reaction>
</comment>
<dbReference type="HAMAP" id="MF_00983">
    <property type="entry name" value="PriA"/>
    <property type="match status" value="1"/>
</dbReference>
<dbReference type="GO" id="GO:0006310">
    <property type="term" value="P:DNA recombination"/>
    <property type="evidence" value="ECO:0007669"/>
    <property type="project" value="InterPro"/>
</dbReference>
<keyword evidence="2" id="KW-0235">DNA replication</keyword>
<dbReference type="EC" id="5.6.2.4" evidence="11"/>
<dbReference type="Pfam" id="PF00270">
    <property type="entry name" value="DEAD"/>
    <property type="match status" value="1"/>
</dbReference>
<evidence type="ECO:0000256" key="1">
    <source>
        <dbReference type="ARBA" id="ARBA00022515"/>
    </source>
</evidence>
<dbReference type="SUPFAM" id="SSF52540">
    <property type="entry name" value="P-loop containing nucleoside triphosphate hydrolases"/>
    <property type="match status" value="2"/>
</dbReference>
<dbReference type="NCBIfam" id="TIGR00595">
    <property type="entry name" value="priA"/>
    <property type="match status" value="1"/>
</dbReference>
<dbReference type="GO" id="GO:0016887">
    <property type="term" value="F:ATP hydrolysis activity"/>
    <property type="evidence" value="ECO:0007669"/>
    <property type="project" value="RHEA"/>
</dbReference>
<dbReference type="Gene3D" id="3.40.1440.60">
    <property type="entry name" value="PriA, 3(prime) DNA-binding domain"/>
    <property type="match status" value="1"/>
</dbReference>
<evidence type="ECO:0000256" key="5">
    <source>
        <dbReference type="ARBA" id="ARBA00022801"/>
    </source>
</evidence>
<dbReference type="CDD" id="cd18804">
    <property type="entry name" value="SF2_C_priA"/>
    <property type="match status" value="1"/>
</dbReference>
<evidence type="ECO:0000256" key="10">
    <source>
        <dbReference type="ARBA" id="ARBA00023235"/>
    </source>
</evidence>
<evidence type="ECO:0000256" key="12">
    <source>
        <dbReference type="ARBA" id="ARBA00048988"/>
    </source>
</evidence>
<evidence type="ECO:0000256" key="3">
    <source>
        <dbReference type="ARBA" id="ARBA00022723"/>
    </source>
</evidence>
<dbReference type="Gene3D" id="3.40.50.300">
    <property type="entry name" value="P-loop containing nucleotide triphosphate hydrolases"/>
    <property type="match status" value="2"/>
</dbReference>
<evidence type="ECO:0000256" key="2">
    <source>
        <dbReference type="ARBA" id="ARBA00022705"/>
    </source>
</evidence>
<dbReference type="InterPro" id="IPR040498">
    <property type="entry name" value="PriA_CRR"/>
</dbReference>
<dbReference type="GO" id="GO:0046872">
    <property type="term" value="F:metal ion binding"/>
    <property type="evidence" value="ECO:0007669"/>
    <property type="project" value="UniProtKB-KW"/>
</dbReference>
<dbReference type="NCBIfam" id="NF004065">
    <property type="entry name" value="PRK05580.1-1"/>
    <property type="match status" value="1"/>
</dbReference>
<dbReference type="NCBIfam" id="NF004067">
    <property type="entry name" value="PRK05580.1-4"/>
    <property type="match status" value="1"/>
</dbReference>
<keyword evidence="7" id="KW-0862">Zinc</keyword>